<feature type="compositionally biased region" description="Polar residues" evidence="1">
    <location>
        <begin position="19"/>
        <end position="34"/>
    </location>
</feature>
<dbReference type="WBParaSite" id="ASIM_0000181101-mRNA-1">
    <property type="protein sequence ID" value="ASIM_0000181101-mRNA-1"/>
    <property type="gene ID" value="ASIM_0000181101"/>
</dbReference>
<dbReference type="AlphaFoldDB" id="A0A0M3J2Q0"/>
<evidence type="ECO:0000313" key="3">
    <source>
        <dbReference type="Proteomes" id="UP000267096"/>
    </source>
</evidence>
<feature type="compositionally biased region" description="Basic and acidic residues" evidence="1">
    <location>
        <begin position="35"/>
        <end position="45"/>
    </location>
</feature>
<dbReference type="Gene3D" id="3.30.200.20">
    <property type="entry name" value="Phosphorylase Kinase, domain 1"/>
    <property type="match status" value="1"/>
</dbReference>
<dbReference type="OrthoDB" id="541276at2759"/>
<dbReference type="Proteomes" id="UP000267096">
    <property type="component" value="Unassembled WGS sequence"/>
</dbReference>
<proteinExistence type="predicted"/>
<feature type="region of interest" description="Disordered" evidence="1">
    <location>
        <begin position="19"/>
        <end position="45"/>
    </location>
</feature>
<sequence>MPRNERILRMLLLRVQKQMTETNDNTPASGTASRTGERGDTDEASRTTEFALQFASAFINGPILSKLAKSGHSSVYCAMSGLFGRPVAVKVINVNALDGSIASKFLPRELYFTQIVHHPHIGRVHFSSQLSKRKRRNFTKNTSFQS</sequence>
<gene>
    <name evidence="2" type="ORF">ASIM_LOCUS1683</name>
</gene>
<dbReference type="InterPro" id="IPR011009">
    <property type="entry name" value="Kinase-like_dom_sf"/>
</dbReference>
<keyword evidence="3" id="KW-1185">Reference proteome</keyword>
<reference evidence="2 3" key="2">
    <citation type="submission" date="2018-11" db="EMBL/GenBank/DDBJ databases">
        <authorList>
            <consortium name="Pathogen Informatics"/>
        </authorList>
    </citation>
    <scope>NUCLEOTIDE SEQUENCE [LARGE SCALE GENOMIC DNA]</scope>
</reference>
<evidence type="ECO:0000313" key="2">
    <source>
        <dbReference type="EMBL" id="VDK19073.1"/>
    </source>
</evidence>
<protein>
    <submittedName>
        <fullName evidence="4">Protein kinase domain-containing protein</fullName>
    </submittedName>
</protein>
<organism evidence="4">
    <name type="scientific">Anisakis simplex</name>
    <name type="common">Herring worm</name>
    <dbReference type="NCBI Taxonomy" id="6269"/>
    <lineage>
        <taxon>Eukaryota</taxon>
        <taxon>Metazoa</taxon>
        <taxon>Ecdysozoa</taxon>
        <taxon>Nematoda</taxon>
        <taxon>Chromadorea</taxon>
        <taxon>Rhabditida</taxon>
        <taxon>Spirurina</taxon>
        <taxon>Ascaridomorpha</taxon>
        <taxon>Ascaridoidea</taxon>
        <taxon>Anisakidae</taxon>
        <taxon>Anisakis</taxon>
        <taxon>Anisakis simplex complex</taxon>
    </lineage>
</organism>
<name>A0A0M3J2Q0_ANISI</name>
<evidence type="ECO:0000313" key="4">
    <source>
        <dbReference type="WBParaSite" id="ASIM_0000181101-mRNA-1"/>
    </source>
</evidence>
<accession>A0A0M3J2Q0</accession>
<evidence type="ECO:0000256" key="1">
    <source>
        <dbReference type="SAM" id="MobiDB-lite"/>
    </source>
</evidence>
<reference evidence="4" key="1">
    <citation type="submission" date="2017-02" db="UniProtKB">
        <authorList>
            <consortium name="WormBaseParasite"/>
        </authorList>
    </citation>
    <scope>IDENTIFICATION</scope>
</reference>
<dbReference type="EMBL" id="UYRR01001912">
    <property type="protein sequence ID" value="VDK19073.1"/>
    <property type="molecule type" value="Genomic_DNA"/>
</dbReference>
<dbReference type="SUPFAM" id="SSF56112">
    <property type="entry name" value="Protein kinase-like (PK-like)"/>
    <property type="match status" value="1"/>
</dbReference>